<evidence type="ECO:0008006" key="4">
    <source>
        <dbReference type="Google" id="ProtNLM"/>
    </source>
</evidence>
<evidence type="ECO:0000313" key="2">
    <source>
        <dbReference type="EMBL" id="GJN08137.1"/>
    </source>
</evidence>
<reference evidence="2" key="2">
    <citation type="submission" date="2021-12" db="EMBL/GenBank/DDBJ databases">
        <title>Resequencing data analysis of finger millet.</title>
        <authorList>
            <person name="Hatakeyama M."/>
            <person name="Aluri S."/>
            <person name="Balachadran M.T."/>
            <person name="Sivarajan S.R."/>
            <person name="Poveda L."/>
            <person name="Shimizu-Inatsugi R."/>
            <person name="Schlapbach R."/>
            <person name="Sreeman S.M."/>
            <person name="Shimizu K.K."/>
        </authorList>
    </citation>
    <scope>NUCLEOTIDE SEQUENCE</scope>
</reference>
<dbReference type="Gene3D" id="3.40.50.150">
    <property type="entry name" value="Vaccinia Virus protein VP39"/>
    <property type="match status" value="1"/>
</dbReference>
<dbReference type="InterPro" id="IPR029063">
    <property type="entry name" value="SAM-dependent_MTases_sf"/>
</dbReference>
<sequence length="172" mass="19494">MAHAEEEERRERQVFAVARGYRVQAPVRVRGRVAREELGSNAAGPEAPEAVPEAENRTFEVFAVEADPAFHAEYAARKGRVTLLPYAAWVRNDTLAFEINGMGRIRPAEGASESAEVRRVPAFDLAEWMTRTFSEQDYVVVKMDVEGAEFRPRHERMHAPHRGDLPRRRAVP</sequence>
<name>A0AAV5DCZ8_ELECO</name>
<dbReference type="PANTHER" id="PTHR44843">
    <property type="entry name" value="METHYLTRANSFERASE"/>
    <property type="match status" value="1"/>
</dbReference>
<dbReference type="Proteomes" id="UP001054889">
    <property type="component" value="Unassembled WGS sequence"/>
</dbReference>
<comment type="caution">
    <text evidence="2">The sequence shown here is derived from an EMBL/GenBank/DDBJ whole genome shotgun (WGS) entry which is preliminary data.</text>
</comment>
<dbReference type="SUPFAM" id="SSF53335">
    <property type="entry name" value="S-adenosyl-L-methionine-dependent methyltransferases"/>
    <property type="match status" value="1"/>
</dbReference>
<feature type="region of interest" description="Disordered" evidence="1">
    <location>
        <begin position="152"/>
        <end position="172"/>
    </location>
</feature>
<dbReference type="EMBL" id="BQKI01000015">
    <property type="protein sequence ID" value="GJN08137.1"/>
    <property type="molecule type" value="Genomic_DNA"/>
</dbReference>
<organism evidence="2 3">
    <name type="scientific">Eleusine coracana subsp. coracana</name>
    <dbReference type="NCBI Taxonomy" id="191504"/>
    <lineage>
        <taxon>Eukaryota</taxon>
        <taxon>Viridiplantae</taxon>
        <taxon>Streptophyta</taxon>
        <taxon>Embryophyta</taxon>
        <taxon>Tracheophyta</taxon>
        <taxon>Spermatophyta</taxon>
        <taxon>Magnoliopsida</taxon>
        <taxon>Liliopsida</taxon>
        <taxon>Poales</taxon>
        <taxon>Poaceae</taxon>
        <taxon>PACMAD clade</taxon>
        <taxon>Chloridoideae</taxon>
        <taxon>Cynodonteae</taxon>
        <taxon>Eleusininae</taxon>
        <taxon>Eleusine</taxon>
    </lineage>
</organism>
<dbReference type="AlphaFoldDB" id="A0AAV5DCZ8"/>
<dbReference type="PANTHER" id="PTHR44843:SF7">
    <property type="entry name" value="METHYLTRANSFERASE TYPE 11 DOMAIN-CONTAINING PROTEIN"/>
    <property type="match status" value="1"/>
</dbReference>
<evidence type="ECO:0000313" key="3">
    <source>
        <dbReference type="Proteomes" id="UP001054889"/>
    </source>
</evidence>
<proteinExistence type="predicted"/>
<accession>A0AAV5DCZ8</accession>
<evidence type="ECO:0000256" key="1">
    <source>
        <dbReference type="SAM" id="MobiDB-lite"/>
    </source>
</evidence>
<reference evidence="2" key="1">
    <citation type="journal article" date="2018" name="DNA Res.">
        <title>Multiple hybrid de novo genome assembly of finger millet, an orphan allotetraploid crop.</title>
        <authorList>
            <person name="Hatakeyama M."/>
            <person name="Aluri S."/>
            <person name="Balachadran M.T."/>
            <person name="Sivarajan S.R."/>
            <person name="Patrignani A."/>
            <person name="Gruter S."/>
            <person name="Poveda L."/>
            <person name="Shimizu-Inatsugi R."/>
            <person name="Baeten J."/>
            <person name="Francoijs K.J."/>
            <person name="Nataraja K.N."/>
            <person name="Reddy Y.A.N."/>
            <person name="Phadnis S."/>
            <person name="Ravikumar R.L."/>
            <person name="Schlapbach R."/>
            <person name="Sreeman S.M."/>
            <person name="Shimizu K.K."/>
        </authorList>
    </citation>
    <scope>NUCLEOTIDE SEQUENCE</scope>
</reference>
<gene>
    <name evidence="2" type="primary">ga26029</name>
    <name evidence="2" type="ORF">PR202_ga26029</name>
</gene>
<keyword evidence="3" id="KW-1185">Reference proteome</keyword>
<protein>
    <recommendedName>
        <fullName evidence="4">FkbM family methyltransferase</fullName>
    </recommendedName>
</protein>